<dbReference type="PIRSF" id="PIRSF000090">
    <property type="entry name" value="Beta-ETF"/>
    <property type="match status" value="1"/>
</dbReference>
<accession>A0A7S1BKE7</accession>
<dbReference type="InterPro" id="IPR014730">
    <property type="entry name" value="ETF_a/b_N"/>
</dbReference>
<comment type="subcellular location">
    <subcellularLocation>
        <location evidence="1 5">Mitochondrion matrix</location>
    </subcellularLocation>
</comment>
<keyword evidence="5" id="KW-0496">Mitochondrion</keyword>
<organism evidence="7">
    <name type="scientific">Corethron hystrix</name>
    <dbReference type="NCBI Taxonomy" id="216773"/>
    <lineage>
        <taxon>Eukaryota</taxon>
        <taxon>Sar</taxon>
        <taxon>Stramenopiles</taxon>
        <taxon>Ochrophyta</taxon>
        <taxon>Bacillariophyta</taxon>
        <taxon>Coscinodiscophyceae</taxon>
        <taxon>Corethrophycidae</taxon>
        <taxon>Corethrales</taxon>
        <taxon>Corethraceae</taxon>
        <taxon>Corethron</taxon>
    </lineage>
</organism>
<gene>
    <name evidence="7" type="ORF">CHYS00102_LOCUS15719</name>
</gene>
<dbReference type="InterPro" id="IPR014729">
    <property type="entry name" value="Rossmann-like_a/b/a_fold"/>
</dbReference>
<comment type="subunit">
    <text evidence="5">Heterodimer of an alpha and a beta subunit.</text>
</comment>
<evidence type="ECO:0000256" key="3">
    <source>
        <dbReference type="ARBA" id="ARBA00022448"/>
    </source>
</evidence>
<evidence type="ECO:0000313" key="7">
    <source>
        <dbReference type="EMBL" id="CAD8888520.1"/>
    </source>
</evidence>
<comment type="function">
    <text evidence="5">The electron transfer flavoprotein serves as a specific electron acceptor for several dehydrogenases, including five acyl-CoA dehydrogenases, glutaryl-CoA and sarcosine dehydrogenase. It transfers the electrons to the main mitochondrial respiratory chain via ETF-ubiquinone oxidoreductase (ETF dehydrogenase).</text>
</comment>
<dbReference type="PANTHER" id="PTHR21294">
    <property type="entry name" value="ELECTRON TRANSFER FLAVOPROTEIN BETA-SUBUNIT"/>
    <property type="match status" value="1"/>
</dbReference>
<evidence type="ECO:0000256" key="5">
    <source>
        <dbReference type="PIRNR" id="PIRNR000090"/>
    </source>
</evidence>
<dbReference type="InterPro" id="IPR012255">
    <property type="entry name" value="ETF_b"/>
</dbReference>
<protein>
    <recommendedName>
        <fullName evidence="5">Electron transfer flavoprotein subunit beta</fullName>
        <shortName evidence="5">Beta-ETF</shortName>
    </recommendedName>
</protein>
<proteinExistence type="inferred from homology"/>
<evidence type="ECO:0000256" key="2">
    <source>
        <dbReference type="ARBA" id="ARBA00007557"/>
    </source>
</evidence>
<keyword evidence="3 5" id="KW-0813">Transport</keyword>
<dbReference type="AlphaFoldDB" id="A0A7S1BKE7"/>
<evidence type="ECO:0000259" key="6">
    <source>
        <dbReference type="SMART" id="SM00893"/>
    </source>
</evidence>
<keyword evidence="4 5" id="KW-0249">Electron transport</keyword>
<dbReference type="GO" id="GO:0009063">
    <property type="term" value="P:amino acid catabolic process"/>
    <property type="evidence" value="ECO:0007669"/>
    <property type="project" value="TreeGrafter"/>
</dbReference>
<name>A0A7S1BKE7_9STRA</name>
<sequence length="230" mass="24559">MNPFCEVALEEAVRLKESGAVNEVVAISIGPKKGCIETLRSALAVGADRAILVDVENVRTDSDVNPLAVAKILSKVCEEESPDLVLTGKQSIDGDFGCTGVMLAGIMGWPQATFAAKIEMEDKEGLTAERETDSGTETVRLKSLPAVVTCDLRLNEPRYATLPNIMKAKKKPMEVLSLSGLMGNEFVAGKLSGGLEVLEVFEPPPRKAGVFVENVDELVTKLKDEAGVIS</sequence>
<evidence type="ECO:0000256" key="1">
    <source>
        <dbReference type="ARBA" id="ARBA00004305"/>
    </source>
</evidence>
<dbReference type="EMBL" id="HBFR01021839">
    <property type="protein sequence ID" value="CAD8888520.1"/>
    <property type="molecule type" value="Transcribed_RNA"/>
</dbReference>
<comment type="similarity">
    <text evidence="2 5">Belongs to the ETF beta-subunit/FixA family.</text>
</comment>
<dbReference type="Gene3D" id="3.40.50.620">
    <property type="entry name" value="HUPs"/>
    <property type="match status" value="1"/>
</dbReference>
<feature type="domain" description="Electron transfer flavoprotein alpha/beta-subunit N-terminal" evidence="6">
    <location>
        <begin position="1"/>
        <end position="185"/>
    </location>
</feature>
<dbReference type="SMART" id="SM00893">
    <property type="entry name" value="ETF"/>
    <property type="match status" value="1"/>
</dbReference>
<dbReference type="GO" id="GO:0009055">
    <property type="term" value="F:electron transfer activity"/>
    <property type="evidence" value="ECO:0007669"/>
    <property type="project" value="InterPro"/>
</dbReference>
<dbReference type="SUPFAM" id="SSF52402">
    <property type="entry name" value="Adenine nucleotide alpha hydrolases-like"/>
    <property type="match status" value="1"/>
</dbReference>
<dbReference type="CDD" id="cd01714">
    <property type="entry name" value="ETF_beta"/>
    <property type="match status" value="1"/>
</dbReference>
<evidence type="ECO:0000256" key="4">
    <source>
        <dbReference type="ARBA" id="ARBA00022982"/>
    </source>
</evidence>
<reference evidence="7" key="1">
    <citation type="submission" date="2021-01" db="EMBL/GenBank/DDBJ databases">
        <authorList>
            <person name="Corre E."/>
            <person name="Pelletier E."/>
            <person name="Niang G."/>
            <person name="Scheremetjew M."/>
            <person name="Finn R."/>
            <person name="Kale V."/>
            <person name="Holt S."/>
            <person name="Cochrane G."/>
            <person name="Meng A."/>
            <person name="Brown T."/>
            <person name="Cohen L."/>
        </authorList>
    </citation>
    <scope>NUCLEOTIDE SEQUENCE</scope>
    <source>
        <strain evidence="7">308</strain>
    </source>
</reference>
<dbReference type="Pfam" id="PF01012">
    <property type="entry name" value="ETF"/>
    <property type="match status" value="1"/>
</dbReference>
<dbReference type="GO" id="GO:0005759">
    <property type="term" value="C:mitochondrial matrix"/>
    <property type="evidence" value="ECO:0007669"/>
    <property type="project" value="UniProtKB-SubCell"/>
</dbReference>
<dbReference type="InterPro" id="IPR033948">
    <property type="entry name" value="ETF_beta_N"/>
</dbReference>
<dbReference type="GO" id="GO:0033539">
    <property type="term" value="P:fatty acid beta-oxidation using acyl-CoA dehydrogenase"/>
    <property type="evidence" value="ECO:0007669"/>
    <property type="project" value="TreeGrafter"/>
</dbReference>
<dbReference type="PANTHER" id="PTHR21294:SF8">
    <property type="entry name" value="ELECTRON TRANSFER FLAVOPROTEIN SUBUNIT BETA"/>
    <property type="match status" value="1"/>
</dbReference>
<dbReference type="FunFam" id="3.40.50.620:FF:000011">
    <property type="entry name" value="Electron transfer flavoprotein subunit beta"/>
    <property type="match status" value="1"/>
</dbReference>